<organism evidence="3 4">
    <name type="scientific">Paracoccidioides lutzii (strain ATCC MYA-826 / Pb01)</name>
    <name type="common">Paracoccidioides brasiliensis</name>
    <dbReference type="NCBI Taxonomy" id="502779"/>
    <lineage>
        <taxon>Eukaryota</taxon>
        <taxon>Fungi</taxon>
        <taxon>Dikarya</taxon>
        <taxon>Ascomycota</taxon>
        <taxon>Pezizomycotina</taxon>
        <taxon>Eurotiomycetes</taxon>
        <taxon>Eurotiomycetidae</taxon>
        <taxon>Onygenales</taxon>
        <taxon>Ajellomycetaceae</taxon>
        <taxon>Paracoccidioides</taxon>
    </lineage>
</organism>
<dbReference type="RefSeq" id="XP_002795875.1">
    <property type="nucleotide sequence ID" value="XM_002795829.2"/>
</dbReference>
<dbReference type="EMBL" id="KN293996">
    <property type="protein sequence ID" value="EEH40526.1"/>
    <property type="molecule type" value="Genomic_DNA"/>
</dbReference>
<feature type="compositionally biased region" description="Basic and acidic residues" evidence="1">
    <location>
        <begin position="24"/>
        <end position="46"/>
    </location>
</feature>
<feature type="region of interest" description="Disordered" evidence="1">
    <location>
        <begin position="24"/>
        <end position="167"/>
    </location>
</feature>
<dbReference type="VEuPathDB" id="FungiDB:PAAG_02581"/>
<dbReference type="eggNOG" id="ENOG502SF2G">
    <property type="taxonomic scope" value="Eukaryota"/>
</dbReference>
<sequence>MSFNAKNLTYDKREPAFLRKLRREYDNGSCVRDDRPKPLPIKKRDADDDDAPTYVDEDSNEVISKEEYEALVRGNDDNKVVENSRNNREDASDQAKSAQVEANGEASVERQGSKTKQKQQVVEIGGTKKRKQGKVIGQEATGEDAKKPQALRKPKQKKIKLSFNDGD</sequence>
<evidence type="ECO:0000256" key="1">
    <source>
        <dbReference type="SAM" id="MobiDB-lite"/>
    </source>
</evidence>
<dbReference type="Proteomes" id="UP000002059">
    <property type="component" value="Partially assembled WGS sequence"/>
</dbReference>
<evidence type="ECO:0000259" key="2">
    <source>
        <dbReference type="Pfam" id="PF15377"/>
    </source>
</evidence>
<dbReference type="KEGG" id="pbl:PAAG_02581"/>
<feature type="compositionally biased region" description="Basic and acidic residues" evidence="1">
    <location>
        <begin position="63"/>
        <end position="93"/>
    </location>
</feature>
<accession>C1GVA8</accession>
<evidence type="ECO:0000313" key="4">
    <source>
        <dbReference type="Proteomes" id="UP000002059"/>
    </source>
</evidence>
<dbReference type="OMA" id="HPIARNK"/>
<protein>
    <recommendedName>
        <fullName evidence="2">DUF4604 domain-containing protein</fullName>
    </recommendedName>
</protein>
<proteinExistence type="predicted"/>
<feature type="compositionally biased region" description="Basic residues" evidence="1">
    <location>
        <begin position="149"/>
        <end position="160"/>
    </location>
</feature>
<keyword evidence="4" id="KW-1185">Reference proteome</keyword>
<reference evidence="3 4" key="1">
    <citation type="journal article" date="2011" name="PLoS Genet.">
        <title>Comparative genomic analysis of human fungal pathogens causing paracoccidioidomycosis.</title>
        <authorList>
            <person name="Desjardins C.A."/>
            <person name="Champion M.D."/>
            <person name="Holder J.W."/>
            <person name="Muszewska A."/>
            <person name="Goldberg J."/>
            <person name="Bailao A.M."/>
            <person name="Brigido M.M."/>
            <person name="Ferreira M.E."/>
            <person name="Garcia A.M."/>
            <person name="Grynberg M."/>
            <person name="Gujja S."/>
            <person name="Heiman D.I."/>
            <person name="Henn M.R."/>
            <person name="Kodira C.D."/>
            <person name="Leon-Narvaez H."/>
            <person name="Longo L.V."/>
            <person name="Ma L.J."/>
            <person name="Malavazi I."/>
            <person name="Matsuo A.L."/>
            <person name="Morais F.V."/>
            <person name="Pereira M."/>
            <person name="Rodriguez-Brito S."/>
            <person name="Sakthikumar S."/>
            <person name="Salem-Izacc S.M."/>
            <person name="Sykes S.M."/>
            <person name="Teixeira M.M."/>
            <person name="Vallejo M.C."/>
            <person name="Walter M.E."/>
            <person name="Yandava C."/>
            <person name="Young S."/>
            <person name="Zeng Q."/>
            <person name="Zucker J."/>
            <person name="Felipe M.S."/>
            <person name="Goldman G.H."/>
            <person name="Haas B.J."/>
            <person name="McEwen J.G."/>
            <person name="Nino-Vega G."/>
            <person name="Puccia R."/>
            <person name="San-Blas G."/>
            <person name="Soares C.M."/>
            <person name="Birren B.W."/>
            <person name="Cuomo C.A."/>
        </authorList>
    </citation>
    <scope>NUCLEOTIDE SEQUENCE [LARGE SCALE GENOMIC DNA]</scope>
    <source>
        <strain evidence="4">ATCC MYA-826 / Pb01</strain>
    </source>
</reference>
<dbReference type="GeneID" id="9098793"/>
<dbReference type="AlphaFoldDB" id="C1GVA8"/>
<gene>
    <name evidence="3" type="ORF">PAAG_02581</name>
</gene>
<dbReference type="HOGENOM" id="CLU_096170_1_1_1"/>
<dbReference type="OrthoDB" id="5388322at2759"/>
<evidence type="ECO:0000313" key="3">
    <source>
        <dbReference type="EMBL" id="EEH40526.1"/>
    </source>
</evidence>
<name>C1GVA8_PARBA</name>
<dbReference type="InterPro" id="IPR027911">
    <property type="entry name" value="DUF4604"/>
</dbReference>
<feature type="compositionally biased region" description="Acidic residues" evidence="1">
    <location>
        <begin position="47"/>
        <end position="60"/>
    </location>
</feature>
<feature type="domain" description="DUF4604" evidence="2">
    <location>
        <begin position="6"/>
        <end position="166"/>
    </location>
</feature>
<dbReference type="Pfam" id="PF15377">
    <property type="entry name" value="DUF4604"/>
    <property type="match status" value="1"/>
</dbReference>